<dbReference type="Pfam" id="PF02301">
    <property type="entry name" value="HORMA"/>
    <property type="match status" value="1"/>
</dbReference>
<feature type="region of interest" description="Disordered" evidence="6">
    <location>
        <begin position="510"/>
        <end position="530"/>
    </location>
</feature>
<evidence type="ECO:0000256" key="4">
    <source>
        <dbReference type="ARBA" id="ARBA00023242"/>
    </source>
</evidence>
<dbReference type="SUPFAM" id="SSF57903">
    <property type="entry name" value="FYVE/PHD zinc finger"/>
    <property type="match status" value="1"/>
</dbReference>
<feature type="compositionally biased region" description="Polar residues" evidence="6">
    <location>
        <begin position="520"/>
        <end position="530"/>
    </location>
</feature>
<dbReference type="InterPro" id="IPR036570">
    <property type="entry name" value="HORMA_dom_sf"/>
</dbReference>
<dbReference type="InterPro" id="IPR003511">
    <property type="entry name" value="HORMA_dom"/>
</dbReference>
<dbReference type="SUPFAM" id="SSF56019">
    <property type="entry name" value="The spindle assembly checkpoint protein mad2"/>
    <property type="match status" value="1"/>
</dbReference>
<evidence type="ECO:0000256" key="5">
    <source>
        <dbReference type="ARBA" id="ARBA00023254"/>
    </source>
</evidence>
<dbReference type="HOGENOM" id="CLU_014668_0_0_1"/>
<evidence type="ECO:0000313" key="9">
    <source>
        <dbReference type="Proteomes" id="UP000054538"/>
    </source>
</evidence>
<organism evidence="8 9">
    <name type="scientific">Paxillus rubicundulus Ve08.2h10</name>
    <dbReference type="NCBI Taxonomy" id="930991"/>
    <lineage>
        <taxon>Eukaryota</taxon>
        <taxon>Fungi</taxon>
        <taxon>Dikarya</taxon>
        <taxon>Basidiomycota</taxon>
        <taxon>Agaricomycotina</taxon>
        <taxon>Agaricomycetes</taxon>
        <taxon>Agaricomycetidae</taxon>
        <taxon>Boletales</taxon>
        <taxon>Paxilineae</taxon>
        <taxon>Paxillaceae</taxon>
        <taxon>Paxillus</taxon>
    </lineage>
</organism>
<feature type="compositionally biased region" description="Polar residues" evidence="6">
    <location>
        <begin position="424"/>
        <end position="433"/>
    </location>
</feature>
<reference evidence="9" key="2">
    <citation type="submission" date="2015-01" db="EMBL/GenBank/DDBJ databases">
        <title>Evolutionary Origins and Diversification of the Mycorrhizal Mutualists.</title>
        <authorList>
            <consortium name="DOE Joint Genome Institute"/>
            <consortium name="Mycorrhizal Genomics Consortium"/>
            <person name="Kohler A."/>
            <person name="Kuo A."/>
            <person name="Nagy L.G."/>
            <person name="Floudas D."/>
            <person name="Copeland A."/>
            <person name="Barry K.W."/>
            <person name="Cichocki N."/>
            <person name="Veneault-Fourrey C."/>
            <person name="LaButti K."/>
            <person name="Lindquist E.A."/>
            <person name="Lipzen A."/>
            <person name="Lundell T."/>
            <person name="Morin E."/>
            <person name="Murat C."/>
            <person name="Riley R."/>
            <person name="Ohm R."/>
            <person name="Sun H."/>
            <person name="Tunlid A."/>
            <person name="Henrissat B."/>
            <person name="Grigoriev I.V."/>
            <person name="Hibbett D.S."/>
            <person name="Martin F."/>
        </authorList>
    </citation>
    <scope>NUCLEOTIDE SEQUENCE [LARGE SCALE GENOMIC DNA]</scope>
    <source>
        <strain evidence="9">Ve08.2h10</strain>
    </source>
</reference>
<feature type="domain" description="HORMA" evidence="7">
    <location>
        <begin position="18"/>
        <end position="285"/>
    </location>
</feature>
<evidence type="ECO:0000256" key="1">
    <source>
        <dbReference type="ARBA" id="ARBA00004123"/>
    </source>
</evidence>
<keyword evidence="9" id="KW-1185">Reference proteome</keyword>
<dbReference type="InterPro" id="IPR011011">
    <property type="entry name" value="Znf_FYVE_PHD"/>
</dbReference>
<dbReference type="OrthoDB" id="1928087at2759"/>
<dbReference type="GO" id="GO:0051598">
    <property type="term" value="P:meiotic recombination checkpoint signaling"/>
    <property type="evidence" value="ECO:0007669"/>
    <property type="project" value="TreeGrafter"/>
</dbReference>
<dbReference type="PANTHER" id="PTHR48225">
    <property type="entry name" value="HORMA DOMAIN-CONTAINING PROTEIN 1"/>
    <property type="match status" value="1"/>
</dbReference>
<dbReference type="Proteomes" id="UP000054538">
    <property type="component" value="Unassembled WGS sequence"/>
</dbReference>
<dbReference type="InParanoid" id="A0A0D0CV61"/>
<gene>
    <name evidence="8" type="ORF">PAXRUDRAFT_36464</name>
</gene>
<proteinExistence type="predicted"/>
<dbReference type="PANTHER" id="PTHR48225:SF7">
    <property type="entry name" value="MEIOSIS-SPECIFIC PROTEIN HOP1"/>
    <property type="match status" value="1"/>
</dbReference>
<dbReference type="EMBL" id="KN826303">
    <property type="protein sequence ID" value="KIK79348.1"/>
    <property type="molecule type" value="Genomic_DNA"/>
</dbReference>
<dbReference type="GO" id="GO:0005694">
    <property type="term" value="C:chromosome"/>
    <property type="evidence" value="ECO:0007669"/>
    <property type="project" value="UniProtKB-SubCell"/>
</dbReference>
<dbReference type="STRING" id="930991.A0A0D0CV61"/>
<accession>A0A0D0CV61</accession>
<comment type="subcellular location">
    <subcellularLocation>
        <location evidence="2">Chromosome</location>
    </subcellularLocation>
    <subcellularLocation>
        <location evidence="1">Nucleus</location>
    </subcellularLocation>
</comment>
<feature type="region of interest" description="Disordered" evidence="6">
    <location>
        <begin position="683"/>
        <end position="706"/>
    </location>
</feature>
<dbReference type="GO" id="GO:0005634">
    <property type="term" value="C:nucleus"/>
    <property type="evidence" value="ECO:0007669"/>
    <property type="project" value="UniProtKB-SubCell"/>
</dbReference>
<name>A0A0D0CV61_9AGAM</name>
<keyword evidence="3" id="KW-0158">Chromosome</keyword>
<evidence type="ECO:0000256" key="6">
    <source>
        <dbReference type="SAM" id="MobiDB-lite"/>
    </source>
</evidence>
<reference evidence="8 9" key="1">
    <citation type="submission" date="2014-04" db="EMBL/GenBank/DDBJ databases">
        <authorList>
            <consortium name="DOE Joint Genome Institute"/>
            <person name="Kuo A."/>
            <person name="Kohler A."/>
            <person name="Jargeat P."/>
            <person name="Nagy L.G."/>
            <person name="Floudas D."/>
            <person name="Copeland A."/>
            <person name="Barry K.W."/>
            <person name="Cichocki N."/>
            <person name="Veneault-Fourrey C."/>
            <person name="LaButti K."/>
            <person name="Lindquist E.A."/>
            <person name="Lipzen A."/>
            <person name="Lundell T."/>
            <person name="Morin E."/>
            <person name="Murat C."/>
            <person name="Sun H."/>
            <person name="Tunlid A."/>
            <person name="Henrissat B."/>
            <person name="Grigoriev I.V."/>
            <person name="Hibbett D.S."/>
            <person name="Martin F."/>
            <person name="Nordberg H.P."/>
            <person name="Cantor M.N."/>
            <person name="Hua S.X."/>
        </authorList>
    </citation>
    <scope>NUCLEOTIDE SEQUENCE [LARGE SCALE GENOMIC DNA]</scope>
    <source>
        <strain evidence="8 9">Ve08.2h10</strain>
    </source>
</reference>
<keyword evidence="4" id="KW-0539">Nucleus</keyword>
<dbReference type="PROSITE" id="PS50815">
    <property type="entry name" value="HORMA"/>
    <property type="match status" value="1"/>
</dbReference>
<keyword evidence="5" id="KW-0469">Meiosis</keyword>
<evidence type="ECO:0000256" key="2">
    <source>
        <dbReference type="ARBA" id="ARBA00004286"/>
    </source>
</evidence>
<sequence length="753" mass="83993">MQAQATATNSEVQTLTTNSSLQCVETLLKAGLGCIAYLRGLLPSDNFSEYHLSAQVNSALSSQPSGSLSSDAQSRQTISGVTVMNLKRGFTNEGDRILDYLEKGIFEAIEKQYLRRFIFAIYLDSKDPNNIVEAYTFNFQYHRVPGTNTVVPIMSLGDQLSKMSLCRTGGDPMADALKQGKLPTLGEVKRSLKECLRSSILPLQLMIKTLVTTISHMECLPKCRYGNFKLFFNDNTPDDYQPPHFRAGDTDSNRWFFTTHRTGEVPESTKIGNFETGWHGVSMKVVSVSSFLPSSIEDNNAVFTGITAHCPPKLTPVEEARLRVEDAELQRNDALNRNIVWDADEDEDAQGEEVSDDGIVLTRYDGEVPMIPIGVRGDDGDVLRVPVHAGASTGLVEYSGHSEPTPTRVGHLITRRGMEENQAIPATQEINMRSPSPPPNSSRAPSLPPSDVNESAISTQQVDTLLLREKLQHEETSPVLRDSEMLGNPCLTFPMPVDLRVPDMETQVSPGTEFRRESTIRPSSAQAEPNLSTEIKRSVKMDIATNGMDDDGELGCDCGTTVDDVSVLCEGDCKRWHHVWSEAYYHSPQDERLPSQFICFDCRLRRSREWDIISGKIHADMISRFQDLALFRRAIKIFEVHQPGTALQFREKIGCTAALVGQLLTRLEDEAFIATESSISEELGHTRVQTRKGKKPPKGKGRKTQELQKTKYVFLQTSKRSKRYFDYFNPEPRVENRLMGLSNTASASTPIII</sequence>
<dbReference type="AlphaFoldDB" id="A0A0D0CV61"/>
<evidence type="ECO:0000259" key="7">
    <source>
        <dbReference type="PROSITE" id="PS50815"/>
    </source>
</evidence>
<dbReference type="GO" id="GO:0007130">
    <property type="term" value="P:synaptonemal complex assembly"/>
    <property type="evidence" value="ECO:0007669"/>
    <property type="project" value="TreeGrafter"/>
</dbReference>
<evidence type="ECO:0000256" key="3">
    <source>
        <dbReference type="ARBA" id="ARBA00022454"/>
    </source>
</evidence>
<protein>
    <recommendedName>
        <fullName evidence="7">HORMA domain-containing protein</fullName>
    </recommendedName>
</protein>
<evidence type="ECO:0000313" key="8">
    <source>
        <dbReference type="EMBL" id="KIK79348.1"/>
    </source>
</evidence>
<dbReference type="InterPro" id="IPR051294">
    <property type="entry name" value="HORMA_MeioticProgression"/>
</dbReference>
<dbReference type="Gene3D" id="3.30.900.10">
    <property type="entry name" value="HORMA domain"/>
    <property type="match status" value="1"/>
</dbReference>
<feature type="compositionally biased region" description="Basic residues" evidence="6">
    <location>
        <begin position="688"/>
        <end position="702"/>
    </location>
</feature>
<feature type="region of interest" description="Disordered" evidence="6">
    <location>
        <begin position="423"/>
        <end position="453"/>
    </location>
</feature>